<reference evidence="1" key="1">
    <citation type="submission" date="2019-03" db="EMBL/GenBank/DDBJ databases">
        <title>WGS assembly of Setaria viridis.</title>
        <authorList>
            <person name="Huang P."/>
            <person name="Jenkins J."/>
            <person name="Grimwood J."/>
            <person name="Barry K."/>
            <person name="Healey A."/>
            <person name="Mamidi S."/>
            <person name="Sreedasyam A."/>
            <person name="Shu S."/>
            <person name="Feldman M."/>
            <person name="Wu J."/>
            <person name="Yu Y."/>
            <person name="Chen C."/>
            <person name="Johnson J."/>
            <person name="Rokhsar D."/>
            <person name="Baxter I."/>
            <person name="Schmutz J."/>
            <person name="Brutnell T."/>
            <person name="Kellogg E."/>
        </authorList>
    </citation>
    <scope>NUCLEOTIDE SEQUENCE [LARGE SCALE GENOMIC DNA]</scope>
</reference>
<sequence length="130" mass="13523">MAHIYAAVVINSELDHGHWKLAGTFLWHSLTSTSMAMGSTRLTLSTLALMVVQRQSAASRSATPDSSGQHFSLALAPTTACTSPLSASTHASSFSVFRGHLPVGVDGVGGVDDGGGGATMRWFFAMAREG</sequence>
<gene>
    <name evidence="1" type="ORF">SEVIR_7G245400v2</name>
</gene>
<dbReference type="AlphaFoldDB" id="A0A4V6D4H9"/>
<accession>A0A4V6D4H9</accession>
<dbReference type="Gramene" id="TKW06516">
    <property type="protein sequence ID" value="TKW06516"/>
    <property type="gene ID" value="SEVIR_7G245400v2"/>
</dbReference>
<organism evidence="1 2">
    <name type="scientific">Setaria viridis</name>
    <name type="common">Green bristlegrass</name>
    <name type="synonym">Setaria italica subsp. viridis</name>
    <dbReference type="NCBI Taxonomy" id="4556"/>
    <lineage>
        <taxon>Eukaryota</taxon>
        <taxon>Viridiplantae</taxon>
        <taxon>Streptophyta</taxon>
        <taxon>Embryophyta</taxon>
        <taxon>Tracheophyta</taxon>
        <taxon>Spermatophyta</taxon>
        <taxon>Magnoliopsida</taxon>
        <taxon>Liliopsida</taxon>
        <taxon>Poales</taxon>
        <taxon>Poaceae</taxon>
        <taxon>PACMAD clade</taxon>
        <taxon>Panicoideae</taxon>
        <taxon>Panicodae</taxon>
        <taxon>Paniceae</taxon>
        <taxon>Cenchrinae</taxon>
        <taxon>Setaria</taxon>
    </lineage>
</organism>
<evidence type="ECO:0000313" key="2">
    <source>
        <dbReference type="Proteomes" id="UP000298652"/>
    </source>
</evidence>
<evidence type="ECO:0000313" key="1">
    <source>
        <dbReference type="EMBL" id="TKW06516.1"/>
    </source>
</evidence>
<protein>
    <submittedName>
        <fullName evidence="1">Uncharacterized protein</fullName>
    </submittedName>
</protein>
<name>A0A4V6D4H9_SETVI</name>
<keyword evidence="2" id="KW-1185">Reference proteome</keyword>
<dbReference type="Proteomes" id="UP000298652">
    <property type="component" value="Chromosome 7"/>
</dbReference>
<dbReference type="EMBL" id="CM016558">
    <property type="protein sequence ID" value="TKW06516.1"/>
    <property type="molecule type" value="Genomic_DNA"/>
</dbReference>
<proteinExistence type="predicted"/>